<evidence type="ECO:0000313" key="1">
    <source>
        <dbReference type="EMBL" id="MXN20989.1"/>
    </source>
</evidence>
<reference evidence="1 2" key="1">
    <citation type="submission" date="2019-12" db="EMBL/GenBank/DDBJ databases">
        <authorList>
            <person name="Li M."/>
        </authorList>
    </citation>
    <scope>NUCLEOTIDE SEQUENCE [LARGE SCALE GENOMIC DNA]</scope>
    <source>
        <strain evidence="1 2">GBMRC 2024</strain>
    </source>
</reference>
<sequence length="137" mass="14555">MQSHDRWRPLALLIRPMSDGALASLAAVATWEISGLDDKGETTFVFAKHRCGAAAGAELASLFLAAGATCTLVYRDATETVSATGADAFADRLAEVMWDDIEASEDQTDPPDARAACADGHPVDDLRFGFLEAARLI</sequence>
<accession>A0A6L7GAK7</accession>
<name>A0A6L7GAK7_9RHOB</name>
<keyword evidence="2" id="KW-1185">Reference proteome</keyword>
<dbReference type="Proteomes" id="UP000477911">
    <property type="component" value="Unassembled WGS sequence"/>
</dbReference>
<comment type="caution">
    <text evidence="1">The sequence shown here is derived from an EMBL/GenBank/DDBJ whole genome shotgun (WGS) entry which is preliminary data.</text>
</comment>
<gene>
    <name evidence="1" type="ORF">GR170_24490</name>
</gene>
<proteinExistence type="predicted"/>
<dbReference type="RefSeq" id="WP_160897107.1">
    <property type="nucleotide sequence ID" value="NZ_WUMU01000040.1"/>
</dbReference>
<dbReference type="AlphaFoldDB" id="A0A6L7GAK7"/>
<evidence type="ECO:0000313" key="2">
    <source>
        <dbReference type="Proteomes" id="UP000477911"/>
    </source>
</evidence>
<dbReference type="EMBL" id="WUMU01000040">
    <property type="protein sequence ID" value="MXN20989.1"/>
    <property type="molecule type" value="Genomic_DNA"/>
</dbReference>
<protein>
    <submittedName>
        <fullName evidence="1">Uncharacterized protein</fullName>
    </submittedName>
</protein>
<organism evidence="1 2">
    <name type="scientific">Pseudooceanicola albus</name>
    <dbReference type="NCBI Taxonomy" id="2692189"/>
    <lineage>
        <taxon>Bacteria</taxon>
        <taxon>Pseudomonadati</taxon>
        <taxon>Pseudomonadota</taxon>
        <taxon>Alphaproteobacteria</taxon>
        <taxon>Rhodobacterales</taxon>
        <taxon>Paracoccaceae</taxon>
        <taxon>Pseudooceanicola</taxon>
    </lineage>
</organism>